<reference evidence="2 3" key="1">
    <citation type="journal article" date="2012" name="Genome Biol.">
        <title>Genome and low-iron response of an oceanic diatom adapted to chronic iron limitation.</title>
        <authorList>
            <person name="Lommer M."/>
            <person name="Specht M."/>
            <person name="Roy A.S."/>
            <person name="Kraemer L."/>
            <person name="Andreson R."/>
            <person name="Gutowska M.A."/>
            <person name="Wolf J."/>
            <person name="Bergner S.V."/>
            <person name="Schilhabel M.B."/>
            <person name="Klostermeier U.C."/>
            <person name="Beiko R.G."/>
            <person name="Rosenstiel P."/>
            <person name="Hippler M."/>
            <person name="Laroche J."/>
        </authorList>
    </citation>
    <scope>NUCLEOTIDE SEQUENCE [LARGE SCALE GENOMIC DNA]</scope>
    <source>
        <strain evidence="2 3">CCMP1005</strain>
    </source>
</reference>
<name>K0THW9_THAOC</name>
<feature type="region of interest" description="Disordered" evidence="1">
    <location>
        <begin position="113"/>
        <end position="168"/>
    </location>
</feature>
<organism evidence="2 3">
    <name type="scientific">Thalassiosira oceanica</name>
    <name type="common">Marine diatom</name>
    <dbReference type="NCBI Taxonomy" id="159749"/>
    <lineage>
        <taxon>Eukaryota</taxon>
        <taxon>Sar</taxon>
        <taxon>Stramenopiles</taxon>
        <taxon>Ochrophyta</taxon>
        <taxon>Bacillariophyta</taxon>
        <taxon>Coscinodiscophyceae</taxon>
        <taxon>Thalassiosirophycidae</taxon>
        <taxon>Thalassiosirales</taxon>
        <taxon>Thalassiosiraceae</taxon>
        <taxon>Thalassiosira</taxon>
    </lineage>
</organism>
<proteinExistence type="predicted"/>
<evidence type="ECO:0000313" key="2">
    <source>
        <dbReference type="EMBL" id="EJK73321.1"/>
    </source>
</evidence>
<dbReference type="AlphaFoldDB" id="K0THW9"/>
<gene>
    <name evidence="2" type="ORF">THAOC_05059</name>
</gene>
<evidence type="ECO:0000256" key="1">
    <source>
        <dbReference type="SAM" id="MobiDB-lite"/>
    </source>
</evidence>
<dbReference type="eggNOG" id="ENOG502QZ8E">
    <property type="taxonomic scope" value="Eukaryota"/>
</dbReference>
<evidence type="ECO:0000313" key="3">
    <source>
        <dbReference type="Proteomes" id="UP000266841"/>
    </source>
</evidence>
<sequence length="168" mass="17893">MTSRRRRVVSCCALAGCAACSAGFGRRVAVDGLIRPRLVVAVTVGHSEAGRARGLSMAYLGEDDRERGTGGTEWLACKDDDGFDVADMSCSSMGQGGGWNRVSAASAAGMPRGKTQLSSYSDVDDLVSIDSPSNHRDEADNSSSYSRIEQVEQARLGARRRLEQRTGD</sequence>
<comment type="caution">
    <text evidence="2">The sequence shown here is derived from an EMBL/GenBank/DDBJ whole genome shotgun (WGS) entry which is preliminary data.</text>
</comment>
<dbReference type="EMBL" id="AGNL01004601">
    <property type="protein sequence ID" value="EJK73321.1"/>
    <property type="molecule type" value="Genomic_DNA"/>
</dbReference>
<keyword evidence="3" id="KW-1185">Reference proteome</keyword>
<protein>
    <submittedName>
        <fullName evidence="2">Uncharacterized protein</fullName>
    </submittedName>
</protein>
<dbReference type="Proteomes" id="UP000266841">
    <property type="component" value="Unassembled WGS sequence"/>
</dbReference>
<accession>K0THW9</accession>